<dbReference type="Proteomes" id="UP001153331">
    <property type="component" value="Unassembled WGS sequence"/>
</dbReference>
<keyword evidence="2" id="KW-1185">Reference proteome</keyword>
<evidence type="ECO:0000313" key="1">
    <source>
        <dbReference type="EMBL" id="KAJ8108205.1"/>
    </source>
</evidence>
<protein>
    <submittedName>
        <fullName evidence="1">Uncharacterized protein</fullName>
    </submittedName>
</protein>
<gene>
    <name evidence="1" type="ORF">OPT61_g8336</name>
</gene>
<comment type="caution">
    <text evidence="1">The sequence shown here is derived from an EMBL/GenBank/DDBJ whole genome shotgun (WGS) entry which is preliminary data.</text>
</comment>
<evidence type="ECO:0000313" key="2">
    <source>
        <dbReference type="Proteomes" id="UP001153331"/>
    </source>
</evidence>
<name>A0ACC2HYW4_9PLEO</name>
<reference evidence="1" key="1">
    <citation type="submission" date="2022-11" db="EMBL/GenBank/DDBJ databases">
        <title>Genome Sequence of Boeremia exigua.</title>
        <authorList>
            <person name="Buettner E."/>
        </authorList>
    </citation>
    <scope>NUCLEOTIDE SEQUENCE</scope>
    <source>
        <strain evidence="1">CU02</strain>
    </source>
</reference>
<accession>A0ACC2HYW4</accession>
<organism evidence="1 2">
    <name type="scientific">Boeremia exigua</name>
    <dbReference type="NCBI Taxonomy" id="749465"/>
    <lineage>
        <taxon>Eukaryota</taxon>
        <taxon>Fungi</taxon>
        <taxon>Dikarya</taxon>
        <taxon>Ascomycota</taxon>
        <taxon>Pezizomycotina</taxon>
        <taxon>Dothideomycetes</taxon>
        <taxon>Pleosporomycetidae</taxon>
        <taxon>Pleosporales</taxon>
        <taxon>Pleosporineae</taxon>
        <taxon>Didymellaceae</taxon>
        <taxon>Boeremia</taxon>
    </lineage>
</organism>
<proteinExistence type="predicted"/>
<dbReference type="EMBL" id="JAPHNI010000785">
    <property type="protein sequence ID" value="KAJ8108205.1"/>
    <property type="molecule type" value="Genomic_DNA"/>
</dbReference>
<sequence length="1162" mass="131519">MSYETLFSLLVALLVAICYHILFWRTSQKAPTQETRTPEPPTTYQFTLRVSEVPLDTPHQSIEGELENVLRHDARPTNNTNVKVQLCRFSNHRQIAHGTATFATSLPKLAVIDKLQQGTEFRFDDKFDGITPLYEHVDGADVDIIAVPGLASHAFGSWKSPNNSDVWLRDFLPVDVPNTRQTERRPIIFIGHSLGGLLIKEALIHAHQQCHDSDYLNISRACYGMLFFGVPNLGLRNKQLMTIVKGQPNQSLVHDLLVDDDSEPSTFLKRISDQFSECCRNRYQVVSLFERQRSPTVQEQPDGSLAKTGPKMMMVTTKSATSTGLTATADEDNIPLNKDHSGLVKYESRNDAEYIIVREKVRSLAAKAGREVPKRFAIEDDLTPTQQRSWNDLNDPPYTAFRNSSKLAKPEAKTLQWLIDEECDESAPDRHRESTSEQTLCMTDFVTWRDSDTSQSLLIVAPPGRGKSVLSNFVLEHLESRSTEKSPVATKTIYYFCNIKNDEASRNARSVLQALIVQLCERQQRLFRLLHTDYEKKSDLFFSASFDTLWHIFERMLQDGAYNRIYCVIDGLDVYKDEMAEFISKLSATPNRHMSKNSPLLKLFCTSRPGVHLDKCSFGQRRILRCNPKDLDVFIHSRVSSLREDFTDNMKEMIKRQCHEQVDGTFLWLEVVIRDIGSLDFPNVESIQERFKQTSLNLEELYRSLIQDMVQKKIDIRLLAWVAYAQEPLSLKSLEDAMAIGTPEANTTLKERETKKSHLTARNVQRALGTLLDVIDDKVYLIHQSVKDFFVLENPLQAYINVPPRLLPAYACLAYLSSKDFHQEINDLEKFPLLPYAISYWHMHINTPQDVLESENLQRLLRQLLSPAHFSTWSWRVRATIENMPFHLWRRGRYFIPSAISDIALFYDCAWLTEVLLNDAVLGLENDFPMDCMSRAKDGEGNALRALLENSSGEKFPLEDAVTKTIAERWDRSLFELLLARRDKEVHITSDVVKAAARNSGSGKEVMALLLDKLGDKLQVTSDVIEAAARNSGSGKEVMALLLDKLGDKLQVTSDVIKAAAGNYGSGKEVMALLLDKQGSKIDITEEIVKLLAEKFDEEVLALLLDKRGDEAHITINVVKAAAGNYGSGKEVMALLLDKLGDKVQVTSDVIEAAARNSIPGR</sequence>